<reference evidence="1" key="1">
    <citation type="submission" date="2020-12" db="EMBL/GenBank/DDBJ databases">
        <title>Metabolic potential, ecology and presence of endohyphal bacteria is reflected in genomic diversity of Mucoromycotina.</title>
        <authorList>
            <person name="Muszewska A."/>
            <person name="Okrasinska A."/>
            <person name="Steczkiewicz K."/>
            <person name="Drgas O."/>
            <person name="Orlowska M."/>
            <person name="Perlinska-Lenart U."/>
            <person name="Aleksandrzak-Piekarczyk T."/>
            <person name="Szatraj K."/>
            <person name="Zielenkiewicz U."/>
            <person name="Pilsyk S."/>
            <person name="Malc E."/>
            <person name="Mieczkowski P."/>
            <person name="Kruszewska J.S."/>
            <person name="Biernat P."/>
            <person name="Pawlowska J."/>
        </authorList>
    </citation>
    <scope>NUCLEOTIDE SEQUENCE</scope>
    <source>
        <strain evidence="1">WA0000017839</strain>
    </source>
</reference>
<comment type="caution">
    <text evidence="1">The sequence shown here is derived from an EMBL/GenBank/DDBJ whole genome shotgun (WGS) entry which is preliminary data.</text>
</comment>
<organism evidence="1 2">
    <name type="scientific">Mucor saturninus</name>
    <dbReference type="NCBI Taxonomy" id="64648"/>
    <lineage>
        <taxon>Eukaryota</taxon>
        <taxon>Fungi</taxon>
        <taxon>Fungi incertae sedis</taxon>
        <taxon>Mucoromycota</taxon>
        <taxon>Mucoromycotina</taxon>
        <taxon>Mucoromycetes</taxon>
        <taxon>Mucorales</taxon>
        <taxon>Mucorineae</taxon>
        <taxon>Mucoraceae</taxon>
        <taxon>Mucor</taxon>
    </lineage>
</organism>
<accession>A0A8H7QU35</accession>
<evidence type="ECO:0000313" key="2">
    <source>
        <dbReference type="Proteomes" id="UP000603453"/>
    </source>
</evidence>
<protein>
    <submittedName>
        <fullName evidence="1">Uncharacterized protein</fullName>
    </submittedName>
</protein>
<keyword evidence="2" id="KW-1185">Reference proteome</keyword>
<name>A0A8H7QU35_9FUNG</name>
<sequence>MIKSKVNAGVNTENALGRFALYDHVGSSNINLGETLSLLELVFELFELAPILRQFERSSNRVFVLKLAPLFLG</sequence>
<dbReference type="AlphaFoldDB" id="A0A8H7QU35"/>
<gene>
    <name evidence="1" type="ORF">INT47_005431</name>
</gene>
<dbReference type="Proteomes" id="UP000603453">
    <property type="component" value="Unassembled WGS sequence"/>
</dbReference>
<proteinExistence type="predicted"/>
<dbReference type="EMBL" id="JAEPRD010000106">
    <property type="protein sequence ID" value="KAG2198746.1"/>
    <property type="molecule type" value="Genomic_DNA"/>
</dbReference>
<evidence type="ECO:0000313" key="1">
    <source>
        <dbReference type="EMBL" id="KAG2198746.1"/>
    </source>
</evidence>